<dbReference type="InterPro" id="IPR029465">
    <property type="entry name" value="ATPgrasp_TupA"/>
</dbReference>
<proteinExistence type="predicted"/>
<name>A0ABU8C9H2_9GAMM</name>
<evidence type="ECO:0000313" key="2">
    <source>
        <dbReference type="Proteomes" id="UP001375382"/>
    </source>
</evidence>
<gene>
    <name evidence="1" type="ORF">MN202_15230</name>
</gene>
<dbReference type="EMBL" id="JALAAR010000014">
    <property type="protein sequence ID" value="MEH8018595.1"/>
    <property type="molecule type" value="Genomic_DNA"/>
</dbReference>
<accession>A0ABU8C9H2</accession>
<evidence type="ECO:0008006" key="3">
    <source>
        <dbReference type="Google" id="ProtNLM"/>
    </source>
</evidence>
<dbReference type="RefSeq" id="WP_335736998.1">
    <property type="nucleotide sequence ID" value="NZ_JALAAR010000014.1"/>
</dbReference>
<sequence length="286" mass="33372">MIKNYINHLLLFLPQSLRIKIKFFLRLGYWPDLNNPITFNERINHRKINANNELFNICADKLAVRDYIADKIGSEYLIPLVYKGDSVTAEQLKAFGKDIIVKATHDSGNVFIIKDSSADYVGIARKVNKSLLFDFGRRADEPWYSKIDAKIIVEKLLKKADGSQPEDYKFHVFNCHDGAEIILQIDYDRFNGHNRTFYSRDGVVLDFGLKHKNLYRSLPNIENLELMFDLALKAANDFDYVRVDFYNVEGVIYFGELTFAHGTGFERFSKREQDRVWGNYWKKATR</sequence>
<organism evidence="1 2">
    <name type="scientific">Rheinheimera muenzenbergensis</name>
    <dbReference type="NCBI Taxonomy" id="1193628"/>
    <lineage>
        <taxon>Bacteria</taxon>
        <taxon>Pseudomonadati</taxon>
        <taxon>Pseudomonadota</taxon>
        <taxon>Gammaproteobacteria</taxon>
        <taxon>Chromatiales</taxon>
        <taxon>Chromatiaceae</taxon>
        <taxon>Rheinheimera</taxon>
    </lineage>
</organism>
<reference evidence="1 2" key="1">
    <citation type="journal article" date="2023" name="Ecotoxicol. Environ. Saf.">
        <title>Mercury remediation potential of mercury-resistant strain Rheinheimera metallidurans sp. nov. isolated from a municipal waste dumping site.</title>
        <authorList>
            <person name="Yadav V."/>
            <person name="Manjhi A."/>
            <person name="Vadakedath N."/>
        </authorList>
    </citation>
    <scope>NUCLEOTIDE SEQUENCE [LARGE SCALE GENOMIC DNA]</scope>
    <source>
        <strain evidence="1 2">E-49</strain>
    </source>
</reference>
<keyword evidence="2" id="KW-1185">Reference proteome</keyword>
<protein>
    <recommendedName>
        <fullName evidence="3">TupA-like ATPgrasp</fullName>
    </recommendedName>
</protein>
<dbReference type="Pfam" id="PF14305">
    <property type="entry name" value="ATPgrasp_TupA"/>
    <property type="match status" value="1"/>
</dbReference>
<comment type="caution">
    <text evidence="1">The sequence shown here is derived from an EMBL/GenBank/DDBJ whole genome shotgun (WGS) entry which is preliminary data.</text>
</comment>
<evidence type="ECO:0000313" key="1">
    <source>
        <dbReference type="EMBL" id="MEH8018595.1"/>
    </source>
</evidence>
<dbReference type="Proteomes" id="UP001375382">
    <property type="component" value="Unassembled WGS sequence"/>
</dbReference>